<dbReference type="AlphaFoldDB" id="A0A1M8ACR9"/>
<evidence type="ECO:0000313" key="9">
    <source>
        <dbReference type="EMBL" id="SHO80127.1"/>
    </source>
</evidence>
<dbReference type="NCBIfam" id="NF001924">
    <property type="entry name" value="PRK00702.1"/>
    <property type="match status" value="1"/>
</dbReference>
<dbReference type="InterPro" id="IPR037171">
    <property type="entry name" value="NagB/RpiA_transferase-like"/>
</dbReference>
<dbReference type="FunFam" id="3.40.50.1360:FF:000014">
    <property type="entry name" value="Ribose 5-phosphate isomerase"/>
    <property type="match status" value="1"/>
</dbReference>
<organism evidence="9 10">
    <name type="scientific">Malassezia sympodialis (strain ATCC 42132)</name>
    <name type="common">Atopic eczema-associated yeast</name>
    <dbReference type="NCBI Taxonomy" id="1230383"/>
    <lineage>
        <taxon>Eukaryota</taxon>
        <taxon>Fungi</taxon>
        <taxon>Dikarya</taxon>
        <taxon>Basidiomycota</taxon>
        <taxon>Ustilaginomycotina</taxon>
        <taxon>Malasseziomycetes</taxon>
        <taxon>Malasseziales</taxon>
        <taxon>Malasseziaceae</taxon>
        <taxon>Malassezia</taxon>
    </lineage>
</organism>
<gene>
    <name evidence="9" type="ORF">MSYG_4483</name>
</gene>
<dbReference type="PANTHER" id="PTHR11934">
    <property type="entry name" value="RIBOSE-5-PHOSPHATE ISOMERASE"/>
    <property type="match status" value="1"/>
</dbReference>
<dbReference type="SUPFAM" id="SSF100950">
    <property type="entry name" value="NagB/RpiA/CoA transferase-like"/>
    <property type="match status" value="1"/>
</dbReference>
<dbReference type="CDD" id="cd01398">
    <property type="entry name" value="RPI_A"/>
    <property type="match status" value="1"/>
</dbReference>
<protein>
    <recommendedName>
        <fullName evidence="5">Ribose-5-phosphate isomerase</fullName>
        <ecNumber evidence="4">5.3.1.6</ecNumber>
    </recommendedName>
    <alternativeName>
        <fullName evidence="8">D-ribose-5-phosphate ketol-isomerase</fullName>
    </alternativeName>
    <alternativeName>
        <fullName evidence="7">Phosphoriboisomerase</fullName>
    </alternativeName>
</protein>
<sequence>MASSSLSPLDSAKRAAAFAAVDTHVKPNMRHIGIGSGSTVVYAVERIVAQGSELNKSRLFVPTSLQAKTLIIEGGLHLADVDTCPELDIVIDGADDVDLALNLIKGGGACHLQEKVIAESSKEMVVVADYRKMSKVLGDGWTKGVPIEVAPFAAQKALTRIRQLGSTDAHIRMGIAKAGPVVTDNGNLCIDAVFPQAVMRNPDHLLRQLKLITGVVEVGLFNGLCQVGYFGMADGTVTKQTRDGTYETIGSK</sequence>
<dbReference type="OrthoDB" id="1555531at2759"/>
<evidence type="ECO:0000256" key="3">
    <source>
        <dbReference type="ARBA" id="ARBA00008088"/>
    </source>
</evidence>
<dbReference type="GO" id="GO:0009052">
    <property type="term" value="P:pentose-phosphate shunt, non-oxidative branch"/>
    <property type="evidence" value="ECO:0007669"/>
    <property type="project" value="InterPro"/>
</dbReference>
<dbReference type="EC" id="5.3.1.6" evidence="4"/>
<accession>A0A1M8ACR9</accession>
<evidence type="ECO:0000256" key="5">
    <source>
        <dbReference type="ARBA" id="ARBA00019150"/>
    </source>
</evidence>
<dbReference type="OMA" id="ACHVQEK"/>
<evidence type="ECO:0000256" key="8">
    <source>
        <dbReference type="ARBA" id="ARBA00032273"/>
    </source>
</evidence>
<comment type="catalytic activity">
    <reaction evidence="1">
        <text>aldehydo-D-ribose 5-phosphate = D-ribulose 5-phosphate</text>
        <dbReference type="Rhea" id="RHEA:14657"/>
        <dbReference type="ChEBI" id="CHEBI:58121"/>
        <dbReference type="ChEBI" id="CHEBI:58273"/>
        <dbReference type="EC" id="5.3.1.6"/>
    </reaction>
</comment>
<comment type="similarity">
    <text evidence="3">Belongs to the ribose 5-phosphate isomerase family.</text>
</comment>
<dbReference type="UniPathway" id="UPA00115">
    <property type="reaction ID" value="UER00412"/>
</dbReference>
<keyword evidence="6 9" id="KW-0413">Isomerase</keyword>
<dbReference type="GO" id="GO:0004751">
    <property type="term" value="F:ribose-5-phosphate isomerase activity"/>
    <property type="evidence" value="ECO:0007669"/>
    <property type="project" value="UniProtKB-EC"/>
</dbReference>
<proteinExistence type="inferred from homology"/>
<dbReference type="PANTHER" id="PTHR11934:SF0">
    <property type="entry name" value="RIBOSE-5-PHOSPHATE ISOMERASE"/>
    <property type="match status" value="1"/>
</dbReference>
<dbReference type="NCBIfam" id="TIGR00021">
    <property type="entry name" value="rpiA"/>
    <property type="match status" value="1"/>
</dbReference>
<dbReference type="Pfam" id="PF06026">
    <property type="entry name" value="Rib_5-P_isom_A"/>
    <property type="match status" value="1"/>
</dbReference>
<dbReference type="VEuPathDB" id="FungiDB:MSYG_4483"/>
<dbReference type="SUPFAM" id="SSF75445">
    <property type="entry name" value="D-ribose-5-phosphate isomerase (RpiA), lid domain"/>
    <property type="match status" value="1"/>
</dbReference>
<comment type="pathway">
    <text evidence="2">Carbohydrate degradation; pentose phosphate pathway; D-ribose 5-phosphate from D-ribulose 5-phosphate (non-oxidative stage): step 1/1.</text>
</comment>
<dbReference type="STRING" id="1230383.A0A1M8ACR9"/>
<dbReference type="FunFam" id="3.30.70.260:FF:000018">
    <property type="entry name" value="Ribose-5-phosphate isomerase A"/>
    <property type="match status" value="1"/>
</dbReference>
<keyword evidence="10" id="KW-1185">Reference proteome</keyword>
<dbReference type="EMBL" id="LT671828">
    <property type="protein sequence ID" value="SHO80127.1"/>
    <property type="molecule type" value="Genomic_DNA"/>
</dbReference>
<dbReference type="GO" id="GO:0006014">
    <property type="term" value="P:D-ribose metabolic process"/>
    <property type="evidence" value="ECO:0007669"/>
    <property type="project" value="TreeGrafter"/>
</dbReference>
<dbReference type="Gene3D" id="3.30.70.260">
    <property type="match status" value="1"/>
</dbReference>
<name>A0A1M8ACR9_MALS4</name>
<evidence type="ECO:0000256" key="2">
    <source>
        <dbReference type="ARBA" id="ARBA00004988"/>
    </source>
</evidence>
<reference evidence="10" key="1">
    <citation type="journal article" date="2017" name="Nucleic Acids Res.">
        <title>Proteogenomics produces comprehensive and highly accurate protein-coding gene annotation in a complete genome assembly of Malassezia sympodialis.</title>
        <authorList>
            <person name="Zhu Y."/>
            <person name="Engstroem P.G."/>
            <person name="Tellgren-Roth C."/>
            <person name="Baudo C.D."/>
            <person name="Kennell J.C."/>
            <person name="Sun S."/>
            <person name="Billmyre R.B."/>
            <person name="Schroeder M.S."/>
            <person name="Andersson A."/>
            <person name="Holm T."/>
            <person name="Sigurgeirsson B."/>
            <person name="Wu G."/>
            <person name="Sankaranarayanan S.R."/>
            <person name="Siddharthan R."/>
            <person name="Sanyal K."/>
            <person name="Lundeberg J."/>
            <person name="Nystedt B."/>
            <person name="Boekhout T."/>
            <person name="Dawson T.L. Jr."/>
            <person name="Heitman J."/>
            <person name="Scheynius A."/>
            <person name="Lehtioe J."/>
        </authorList>
    </citation>
    <scope>NUCLEOTIDE SEQUENCE [LARGE SCALE GENOMIC DNA]</scope>
    <source>
        <strain evidence="10">ATCC 42132</strain>
    </source>
</reference>
<dbReference type="Gene3D" id="3.40.50.1360">
    <property type="match status" value="1"/>
</dbReference>
<evidence type="ECO:0000313" key="10">
    <source>
        <dbReference type="Proteomes" id="UP000186303"/>
    </source>
</evidence>
<evidence type="ECO:0000256" key="4">
    <source>
        <dbReference type="ARBA" id="ARBA00011959"/>
    </source>
</evidence>
<dbReference type="Proteomes" id="UP000186303">
    <property type="component" value="Chromosome 8"/>
</dbReference>
<dbReference type="InterPro" id="IPR004788">
    <property type="entry name" value="Ribose5P_isomerase_type_A"/>
</dbReference>
<evidence type="ECO:0000256" key="1">
    <source>
        <dbReference type="ARBA" id="ARBA00001713"/>
    </source>
</evidence>
<evidence type="ECO:0000256" key="6">
    <source>
        <dbReference type="ARBA" id="ARBA00023235"/>
    </source>
</evidence>
<evidence type="ECO:0000256" key="7">
    <source>
        <dbReference type="ARBA" id="ARBA00029734"/>
    </source>
</evidence>
<dbReference type="GO" id="GO:0005737">
    <property type="term" value="C:cytoplasm"/>
    <property type="evidence" value="ECO:0007669"/>
    <property type="project" value="TreeGrafter"/>
</dbReference>